<dbReference type="Pfam" id="PF00892">
    <property type="entry name" value="EamA"/>
    <property type="match status" value="1"/>
</dbReference>
<dbReference type="Proteomes" id="UP000177281">
    <property type="component" value="Unassembled WGS sequence"/>
</dbReference>
<accession>A0A1F5PY47</accession>
<feature type="transmembrane region" description="Helical" evidence="1">
    <location>
        <begin position="6"/>
        <end position="25"/>
    </location>
</feature>
<feature type="transmembrane region" description="Helical" evidence="1">
    <location>
        <begin position="173"/>
        <end position="193"/>
    </location>
</feature>
<reference evidence="3 4" key="1">
    <citation type="journal article" date="2016" name="Nat. Commun.">
        <title>Thousands of microbial genomes shed light on interconnected biogeochemical processes in an aquifer system.</title>
        <authorList>
            <person name="Anantharaman K."/>
            <person name="Brown C.T."/>
            <person name="Hug L.A."/>
            <person name="Sharon I."/>
            <person name="Castelle C.J."/>
            <person name="Probst A.J."/>
            <person name="Thomas B.C."/>
            <person name="Singh A."/>
            <person name="Wilkins M.J."/>
            <person name="Karaoz U."/>
            <person name="Brodie E.L."/>
            <person name="Williams K.H."/>
            <person name="Hubbard S.S."/>
            <person name="Banfield J.F."/>
        </authorList>
    </citation>
    <scope>NUCLEOTIDE SEQUENCE [LARGE SCALE GENOMIC DNA]</scope>
</reference>
<comment type="caution">
    <text evidence="3">The sequence shown here is derived from an EMBL/GenBank/DDBJ whole genome shotgun (WGS) entry which is preliminary data.</text>
</comment>
<dbReference type="SUPFAM" id="SSF103481">
    <property type="entry name" value="Multidrug resistance efflux transporter EmrE"/>
    <property type="match status" value="1"/>
</dbReference>
<dbReference type="EMBL" id="MFFB01000012">
    <property type="protein sequence ID" value="OGE94632.1"/>
    <property type="molecule type" value="Genomic_DNA"/>
</dbReference>
<dbReference type="Gene3D" id="1.10.3730.20">
    <property type="match status" value="1"/>
</dbReference>
<dbReference type="InterPro" id="IPR000620">
    <property type="entry name" value="EamA_dom"/>
</dbReference>
<dbReference type="STRING" id="1817841.A3B10_00570"/>
<feature type="transmembrane region" description="Helical" evidence="1">
    <location>
        <begin position="214"/>
        <end position="235"/>
    </location>
</feature>
<feature type="transmembrane region" description="Helical" evidence="1">
    <location>
        <begin position="117"/>
        <end position="135"/>
    </location>
</feature>
<feature type="transmembrane region" description="Helical" evidence="1">
    <location>
        <begin position="147"/>
        <end position="167"/>
    </location>
</feature>
<keyword evidence="1" id="KW-1133">Transmembrane helix</keyword>
<feature type="transmembrane region" description="Helical" evidence="1">
    <location>
        <begin position="241"/>
        <end position="264"/>
    </location>
</feature>
<feature type="transmembrane region" description="Helical" evidence="1">
    <location>
        <begin position="276"/>
        <end position="294"/>
    </location>
</feature>
<gene>
    <name evidence="3" type="ORF">A3B10_00570</name>
</gene>
<dbReference type="GO" id="GO:0016020">
    <property type="term" value="C:membrane"/>
    <property type="evidence" value="ECO:0007669"/>
    <property type="project" value="InterPro"/>
</dbReference>
<evidence type="ECO:0000313" key="3">
    <source>
        <dbReference type="EMBL" id="OGE94632.1"/>
    </source>
</evidence>
<sequence length="296" mass="32317">MSWIYFAISAYLLLAISGVVDKFLVSKVVRHPVAYAFYIGITGPFSLLLAPFGLKLISLPDFFIAVVAGVCIVLGLFYYFKAVQLTTVSRVLPIQGGLVPLFTLVFAFFLLGERLSIDQYLAFIFLVSGAALISFRKEAGGWHPKGLGFAILSSGLFALAATLSKYIFEISNYVSGMVWTRMGFILVALALLASKKNRQYIFSAPKEAKAKNIFIYYTARFSGSVAGFLQNYAVALGSVTIVSAMQGTQFIFVLLLATFLSLYFPKILKEKISATILVQKISAIVLISIGLALLTL</sequence>
<dbReference type="AlphaFoldDB" id="A0A1F5PY47"/>
<name>A0A1F5PY47_9BACT</name>
<evidence type="ECO:0000256" key="1">
    <source>
        <dbReference type="SAM" id="Phobius"/>
    </source>
</evidence>
<proteinExistence type="predicted"/>
<feature type="transmembrane region" description="Helical" evidence="1">
    <location>
        <begin position="62"/>
        <end position="80"/>
    </location>
</feature>
<feature type="transmembrane region" description="Helical" evidence="1">
    <location>
        <begin position="32"/>
        <end position="50"/>
    </location>
</feature>
<protein>
    <recommendedName>
        <fullName evidence="2">EamA domain-containing protein</fullName>
    </recommendedName>
</protein>
<evidence type="ECO:0000313" key="4">
    <source>
        <dbReference type="Proteomes" id="UP000177281"/>
    </source>
</evidence>
<evidence type="ECO:0000259" key="2">
    <source>
        <dbReference type="Pfam" id="PF00892"/>
    </source>
</evidence>
<feature type="transmembrane region" description="Helical" evidence="1">
    <location>
        <begin position="92"/>
        <end position="111"/>
    </location>
</feature>
<keyword evidence="1" id="KW-0812">Transmembrane</keyword>
<feature type="domain" description="EamA" evidence="2">
    <location>
        <begin position="2"/>
        <end position="134"/>
    </location>
</feature>
<dbReference type="InterPro" id="IPR037185">
    <property type="entry name" value="EmrE-like"/>
</dbReference>
<organism evidence="3 4">
    <name type="scientific">Candidatus Doudnabacteria bacterium RIFCSPLOWO2_01_FULL_44_21</name>
    <dbReference type="NCBI Taxonomy" id="1817841"/>
    <lineage>
        <taxon>Bacteria</taxon>
        <taxon>Candidatus Doudnaibacteriota</taxon>
    </lineage>
</organism>
<keyword evidence="1" id="KW-0472">Membrane</keyword>